<reference evidence="1 2" key="1">
    <citation type="journal article" date="2015" name="BMC Genomics">
        <title>Gene expression during zombie ant biting behavior reflects the complexity underlying fungal parasitic behavioral manipulation.</title>
        <authorList>
            <person name="de Bekker C."/>
            <person name="Ohm R.A."/>
            <person name="Loreto R.G."/>
            <person name="Sebastian A."/>
            <person name="Albert I."/>
            <person name="Merrow M."/>
            <person name="Brachmann A."/>
            <person name="Hughes D.P."/>
        </authorList>
    </citation>
    <scope>NUCLEOTIDE SEQUENCE [LARGE SCALE GENOMIC DNA]</scope>
    <source>
        <strain evidence="1 2">SC16a</strain>
    </source>
</reference>
<name>A0A2A9PGU4_OPHUN</name>
<dbReference type="Proteomes" id="UP000037136">
    <property type="component" value="Unassembled WGS sequence"/>
</dbReference>
<evidence type="ECO:0000313" key="1">
    <source>
        <dbReference type="EMBL" id="PFH60241.1"/>
    </source>
</evidence>
<reference evidence="1 2" key="2">
    <citation type="journal article" date="2017" name="Sci. Rep.">
        <title>Ant-infecting Ophiocordyceps genomes reveal a high diversity of potential behavioral manipulation genes and a possible major role for enterotoxins.</title>
        <authorList>
            <person name="de Bekker C."/>
            <person name="Ohm R.A."/>
            <person name="Evans H.C."/>
            <person name="Brachmann A."/>
            <person name="Hughes D.P."/>
        </authorList>
    </citation>
    <scope>NUCLEOTIDE SEQUENCE [LARGE SCALE GENOMIC DNA]</scope>
    <source>
        <strain evidence="1 2">SC16a</strain>
    </source>
</reference>
<protein>
    <submittedName>
        <fullName evidence="1">Uncharacterized protein</fullName>
    </submittedName>
</protein>
<gene>
    <name evidence="1" type="ORF">XA68_11268</name>
</gene>
<evidence type="ECO:0000313" key="2">
    <source>
        <dbReference type="Proteomes" id="UP000037136"/>
    </source>
</evidence>
<dbReference type="EMBL" id="LAZP02000141">
    <property type="protein sequence ID" value="PFH60241.1"/>
    <property type="molecule type" value="Genomic_DNA"/>
</dbReference>
<dbReference type="AlphaFoldDB" id="A0A2A9PGU4"/>
<keyword evidence="2" id="KW-1185">Reference proteome</keyword>
<comment type="caution">
    <text evidence="1">The sequence shown here is derived from an EMBL/GenBank/DDBJ whole genome shotgun (WGS) entry which is preliminary data.</text>
</comment>
<organism evidence="1 2">
    <name type="scientific">Ophiocordyceps unilateralis</name>
    <name type="common">Zombie-ant fungus</name>
    <name type="synonym">Torrubia unilateralis</name>
    <dbReference type="NCBI Taxonomy" id="268505"/>
    <lineage>
        <taxon>Eukaryota</taxon>
        <taxon>Fungi</taxon>
        <taxon>Dikarya</taxon>
        <taxon>Ascomycota</taxon>
        <taxon>Pezizomycotina</taxon>
        <taxon>Sordariomycetes</taxon>
        <taxon>Hypocreomycetidae</taxon>
        <taxon>Hypocreales</taxon>
        <taxon>Ophiocordycipitaceae</taxon>
        <taxon>Ophiocordyceps</taxon>
    </lineage>
</organism>
<sequence length="100" mass="10997">MSRGLTSAPTYVTSSRRLADLHGQMAYWAILMSSVDSKQPMTAAGGEPLASQTGQDRTVFGAQILVNSRVSCRTDADGTHHRASKGVARHQYCHRRFYAR</sequence>
<accession>A0A2A9PGU4</accession>
<proteinExistence type="predicted"/>